<evidence type="ECO:0000256" key="2">
    <source>
        <dbReference type="ARBA" id="ARBA00022475"/>
    </source>
</evidence>
<dbReference type="InterPro" id="IPR007110">
    <property type="entry name" value="Ig-like_dom"/>
</dbReference>
<evidence type="ECO:0000313" key="12">
    <source>
        <dbReference type="Proteomes" id="UP001152803"/>
    </source>
</evidence>
<dbReference type="InterPro" id="IPR052051">
    <property type="entry name" value="TCR_complex_component"/>
</dbReference>
<dbReference type="GO" id="GO:0002376">
    <property type="term" value="P:immune system process"/>
    <property type="evidence" value="ECO:0007669"/>
    <property type="project" value="UniProtKB-KW"/>
</dbReference>
<feature type="region of interest" description="Disordered" evidence="8">
    <location>
        <begin position="289"/>
        <end position="308"/>
    </location>
</feature>
<dbReference type="Pfam" id="PF07686">
    <property type="entry name" value="V-set"/>
    <property type="match status" value="3"/>
</dbReference>
<feature type="compositionally biased region" description="Basic and acidic residues" evidence="8">
    <location>
        <begin position="297"/>
        <end position="308"/>
    </location>
</feature>
<feature type="transmembrane region" description="Helical" evidence="9">
    <location>
        <begin position="256"/>
        <end position="278"/>
    </location>
</feature>
<reference evidence="11" key="1">
    <citation type="journal article" date="2023" name="Science">
        <title>Genome structures resolve the early diversification of teleost fishes.</title>
        <authorList>
            <person name="Parey E."/>
            <person name="Louis A."/>
            <person name="Montfort J."/>
            <person name="Bouchez O."/>
            <person name="Roques C."/>
            <person name="Iampietro C."/>
            <person name="Lluch J."/>
            <person name="Castinel A."/>
            <person name="Donnadieu C."/>
            <person name="Desvignes T."/>
            <person name="Floi Bucao C."/>
            <person name="Jouanno E."/>
            <person name="Wen M."/>
            <person name="Mejri S."/>
            <person name="Dirks R."/>
            <person name="Jansen H."/>
            <person name="Henkel C."/>
            <person name="Chen W.J."/>
            <person name="Zahm M."/>
            <person name="Cabau C."/>
            <person name="Klopp C."/>
            <person name="Thompson A.W."/>
            <person name="Robinson-Rechavi M."/>
            <person name="Braasch I."/>
            <person name="Lecointre G."/>
            <person name="Bobe J."/>
            <person name="Postlethwait J.H."/>
            <person name="Berthelot C."/>
            <person name="Roest Crollius H."/>
            <person name="Guiguen Y."/>
        </authorList>
    </citation>
    <scope>NUCLEOTIDE SEQUENCE</scope>
    <source>
        <strain evidence="11">Concon-B</strain>
    </source>
</reference>
<evidence type="ECO:0000256" key="1">
    <source>
        <dbReference type="ARBA" id="ARBA00004236"/>
    </source>
</evidence>
<evidence type="ECO:0000259" key="10">
    <source>
        <dbReference type="PROSITE" id="PS50835"/>
    </source>
</evidence>
<gene>
    <name evidence="11" type="ORF">COCON_G00053800</name>
</gene>
<evidence type="ECO:0000313" key="11">
    <source>
        <dbReference type="EMBL" id="KAJ8282861.1"/>
    </source>
</evidence>
<dbReference type="PANTHER" id="PTHR19433:SF133">
    <property type="entry name" value="IMMUNE-TYPE RECEPTOR 5 PRECURSOR-RELATED"/>
    <property type="match status" value="1"/>
</dbReference>
<feature type="compositionally biased region" description="Polar residues" evidence="8">
    <location>
        <begin position="345"/>
        <end position="367"/>
    </location>
</feature>
<proteinExistence type="predicted"/>
<dbReference type="SMART" id="SM00406">
    <property type="entry name" value="IGv"/>
    <property type="match status" value="3"/>
</dbReference>
<dbReference type="PANTHER" id="PTHR19433">
    <property type="entry name" value="T-CELL RECEPTOR ALPHA CHAIN V REGION-RELATED"/>
    <property type="match status" value="1"/>
</dbReference>
<keyword evidence="4" id="KW-0391">Immunity</keyword>
<keyword evidence="7" id="KW-0325">Glycoprotein</keyword>
<keyword evidence="3" id="KW-0732">Signal</keyword>
<feature type="domain" description="Ig-like" evidence="10">
    <location>
        <begin position="3"/>
        <end position="126"/>
    </location>
</feature>
<organism evidence="11 12">
    <name type="scientific">Conger conger</name>
    <name type="common">Conger eel</name>
    <name type="synonym">Muraena conger</name>
    <dbReference type="NCBI Taxonomy" id="82655"/>
    <lineage>
        <taxon>Eukaryota</taxon>
        <taxon>Metazoa</taxon>
        <taxon>Chordata</taxon>
        <taxon>Craniata</taxon>
        <taxon>Vertebrata</taxon>
        <taxon>Euteleostomi</taxon>
        <taxon>Actinopterygii</taxon>
        <taxon>Neopterygii</taxon>
        <taxon>Teleostei</taxon>
        <taxon>Anguilliformes</taxon>
        <taxon>Congridae</taxon>
        <taxon>Conger</taxon>
    </lineage>
</organism>
<dbReference type="OrthoDB" id="6370831at2759"/>
<feature type="domain" description="Ig-like" evidence="10">
    <location>
        <begin position="136"/>
        <end position="233"/>
    </location>
</feature>
<evidence type="ECO:0000256" key="7">
    <source>
        <dbReference type="ARBA" id="ARBA00023180"/>
    </source>
</evidence>
<dbReference type="InterPro" id="IPR003599">
    <property type="entry name" value="Ig_sub"/>
</dbReference>
<protein>
    <recommendedName>
        <fullName evidence="10">Ig-like domain-containing protein</fullName>
    </recommendedName>
</protein>
<name>A0A9Q1DW28_CONCO</name>
<keyword evidence="6" id="KW-1015">Disulfide bond</keyword>
<dbReference type="Gene3D" id="2.60.40.10">
    <property type="entry name" value="Immunoglobulins"/>
    <property type="match status" value="3"/>
</dbReference>
<dbReference type="Proteomes" id="UP001152803">
    <property type="component" value="Unassembled WGS sequence"/>
</dbReference>
<evidence type="ECO:0000256" key="8">
    <source>
        <dbReference type="SAM" id="MobiDB-lite"/>
    </source>
</evidence>
<keyword evidence="9" id="KW-0812">Transmembrane</keyword>
<feature type="domain" description="Ig-like" evidence="10">
    <location>
        <begin position="345"/>
        <end position="444"/>
    </location>
</feature>
<dbReference type="SUPFAM" id="SSF48726">
    <property type="entry name" value="Immunoglobulin"/>
    <property type="match status" value="3"/>
</dbReference>
<dbReference type="PROSITE" id="PS50835">
    <property type="entry name" value="IG_LIKE"/>
    <property type="match status" value="3"/>
</dbReference>
<keyword evidence="5 9" id="KW-0472">Membrane</keyword>
<dbReference type="CDD" id="cd00099">
    <property type="entry name" value="IgV"/>
    <property type="match status" value="1"/>
</dbReference>
<keyword evidence="12" id="KW-1185">Reference proteome</keyword>
<dbReference type="GO" id="GO:0005886">
    <property type="term" value="C:plasma membrane"/>
    <property type="evidence" value="ECO:0007669"/>
    <property type="project" value="UniProtKB-SubCell"/>
</dbReference>
<feature type="region of interest" description="Disordered" evidence="8">
    <location>
        <begin position="325"/>
        <end position="367"/>
    </location>
</feature>
<dbReference type="AlphaFoldDB" id="A0A9Q1DW28"/>
<evidence type="ECO:0000256" key="9">
    <source>
        <dbReference type="SAM" id="Phobius"/>
    </source>
</evidence>
<evidence type="ECO:0000256" key="6">
    <source>
        <dbReference type="ARBA" id="ARBA00023157"/>
    </source>
</evidence>
<dbReference type="SMART" id="SM00409">
    <property type="entry name" value="IG"/>
    <property type="match status" value="3"/>
</dbReference>
<keyword evidence="2" id="KW-1003">Cell membrane</keyword>
<accession>A0A9Q1DW28</accession>
<keyword evidence="9" id="KW-1133">Transmembrane helix</keyword>
<evidence type="ECO:0000256" key="4">
    <source>
        <dbReference type="ARBA" id="ARBA00022859"/>
    </source>
</evidence>
<evidence type="ECO:0000256" key="5">
    <source>
        <dbReference type="ARBA" id="ARBA00023136"/>
    </source>
</evidence>
<dbReference type="InterPro" id="IPR013106">
    <property type="entry name" value="Ig_V-set"/>
</dbReference>
<comment type="subcellular location">
    <subcellularLocation>
        <location evidence="1">Cell membrane</location>
    </subcellularLocation>
</comment>
<evidence type="ECO:0000256" key="3">
    <source>
        <dbReference type="ARBA" id="ARBA00022729"/>
    </source>
</evidence>
<comment type="caution">
    <text evidence="11">The sequence shown here is derived from an EMBL/GenBank/DDBJ whole genome shotgun (WGS) entry which is preliminary data.</text>
</comment>
<dbReference type="InterPro" id="IPR036179">
    <property type="entry name" value="Ig-like_dom_sf"/>
</dbReference>
<dbReference type="InterPro" id="IPR013783">
    <property type="entry name" value="Ig-like_fold"/>
</dbReference>
<dbReference type="GO" id="GO:0009617">
    <property type="term" value="P:response to bacterium"/>
    <property type="evidence" value="ECO:0007669"/>
    <property type="project" value="TreeGrafter"/>
</dbReference>
<dbReference type="EMBL" id="JAFJMO010000003">
    <property type="protein sequence ID" value="KAJ8282861.1"/>
    <property type="molecule type" value="Genomic_DNA"/>
</dbReference>
<sequence>MAPFYAILVFFGEVYGEHIMKKDVDQPNALVTVQHGDSVTLRCFHSQEFISGVSWFKQRLGQKPQIVAISLNPQSKAIFLSEFVNITRFSAHTTEGIFNLVISQVEPSDSATYYCAITQYNDVTFGNGTTLLLTGPESQSRTVVLQQPESVQPGDSETLQCTVHSETCAGEYSVYWFRQASGESPPGIIHTHGHRSDECQRSSGTVSPTQSCVYNFPKRNLSLSDAGTYYCAVATCGEILFGNGTKLDVEEGKVPFFIVIIASVVLALSLIVNVVLLCTRRKREVCEHCTGNPLPKSQHDTTHDSREQCPSEDVLNYAALSFSNKNAKSRPKRRDPRQEPIYSGPESQSRTVVLQQPESESVQPGDSVTLQCTVHTETCAGEHSVYWFRQASGESPPGIIHTHGHRSDECQRSSGTVSPTQSCVYNFPKRNLSRSDAGTYYCAVATCGEILFGNGTKLHVEEALLHMKNSYHPQCEGRVELLKRTLIDQLTKMLLQQKT</sequence>